<evidence type="ECO:0000256" key="3">
    <source>
        <dbReference type="ARBA" id="ARBA00022452"/>
    </source>
</evidence>
<dbReference type="InterPro" id="IPR039426">
    <property type="entry name" value="TonB-dep_rcpt-like"/>
</dbReference>
<dbReference type="Pfam" id="PF07660">
    <property type="entry name" value="STN"/>
    <property type="match status" value="1"/>
</dbReference>
<evidence type="ECO:0000256" key="7">
    <source>
        <dbReference type="PROSITE-ProRule" id="PRU01360"/>
    </source>
</evidence>
<reference evidence="10 11" key="1">
    <citation type="submission" date="2019-02" db="EMBL/GenBank/DDBJ databases">
        <title>Pedobacter sp. RP-3-8 sp. nov., isolated from Arctic soil.</title>
        <authorList>
            <person name="Dahal R.H."/>
        </authorList>
    </citation>
    <scope>NUCLEOTIDE SEQUENCE [LARGE SCALE GENOMIC DNA]</scope>
    <source>
        <strain evidence="10 11">RP-3-8</strain>
    </source>
</reference>
<dbReference type="OrthoDB" id="9768177at2"/>
<dbReference type="Pfam" id="PF13715">
    <property type="entry name" value="CarbopepD_reg_2"/>
    <property type="match status" value="1"/>
</dbReference>
<dbReference type="AlphaFoldDB" id="A0A4V2MK73"/>
<dbReference type="Gene3D" id="2.170.130.10">
    <property type="entry name" value="TonB-dependent receptor, plug domain"/>
    <property type="match status" value="1"/>
</dbReference>
<dbReference type="Gene3D" id="2.40.170.20">
    <property type="entry name" value="TonB-dependent receptor, beta-barrel domain"/>
    <property type="match status" value="1"/>
</dbReference>
<feature type="domain" description="Secretin/TonB short N-terminal" evidence="9">
    <location>
        <begin position="89"/>
        <end position="140"/>
    </location>
</feature>
<evidence type="ECO:0000259" key="9">
    <source>
        <dbReference type="SMART" id="SM00965"/>
    </source>
</evidence>
<dbReference type="NCBIfam" id="TIGR04056">
    <property type="entry name" value="OMP_RagA_SusC"/>
    <property type="match status" value="1"/>
</dbReference>
<keyword evidence="4 7" id="KW-0812">Transmembrane</keyword>
<evidence type="ECO:0000256" key="1">
    <source>
        <dbReference type="ARBA" id="ARBA00004571"/>
    </source>
</evidence>
<keyword evidence="11" id="KW-1185">Reference proteome</keyword>
<evidence type="ECO:0000313" key="11">
    <source>
        <dbReference type="Proteomes" id="UP000291117"/>
    </source>
</evidence>
<dbReference type="Gene3D" id="2.60.40.1120">
    <property type="entry name" value="Carboxypeptidase-like, regulatory domain"/>
    <property type="match status" value="1"/>
</dbReference>
<dbReference type="EMBL" id="SJSM01000004">
    <property type="protein sequence ID" value="TCC97156.1"/>
    <property type="molecule type" value="Genomic_DNA"/>
</dbReference>
<dbReference type="InterPro" id="IPR008969">
    <property type="entry name" value="CarboxyPept-like_regulatory"/>
</dbReference>
<dbReference type="InterPro" id="IPR011662">
    <property type="entry name" value="Secretin/TonB_short_N"/>
</dbReference>
<dbReference type="Proteomes" id="UP000291117">
    <property type="component" value="Unassembled WGS sequence"/>
</dbReference>
<evidence type="ECO:0000256" key="8">
    <source>
        <dbReference type="SAM" id="MobiDB-lite"/>
    </source>
</evidence>
<dbReference type="GO" id="GO:0009279">
    <property type="term" value="C:cell outer membrane"/>
    <property type="evidence" value="ECO:0007669"/>
    <property type="project" value="UniProtKB-SubCell"/>
</dbReference>
<dbReference type="InterPro" id="IPR012910">
    <property type="entry name" value="Plug_dom"/>
</dbReference>
<dbReference type="SMART" id="SM00965">
    <property type="entry name" value="STN"/>
    <property type="match status" value="1"/>
</dbReference>
<dbReference type="InterPro" id="IPR023996">
    <property type="entry name" value="TonB-dep_OMP_SusC/RagA"/>
</dbReference>
<dbReference type="Pfam" id="PF07715">
    <property type="entry name" value="Plug"/>
    <property type="match status" value="1"/>
</dbReference>
<gene>
    <name evidence="10" type="ORF">EZ444_09905</name>
</gene>
<dbReference type="SUPFAM" id="SSF49464">
    <property type="entry name" value="Carboxypeptidase regulatory domain-like"/>
    <property type="match status" value="1"/>
</dbReference>
<evidence type="ECO:0000256" key="5">
    <source>
        <dbReference type="ARBA" id="ARBA00023136"/>
    </source>
</evidence>
<proteinExistence type="inferred from homology"/>
<sequence length="1189" mass="131755">MYKNFTKPLCRLLGYKEKSLRMLTLVNLQDVKRPRKGLNLILAMKLIAVLLLTGMVHVSAATLAQKITINRKHVRIENVLEEIGKQSGYNFFLDVKALKNTKPISINVYNVSIEEVLNQILKGQPLAFTIEDKIVVIKEKEFSFLDRLVSHFNDIDVRGTIQDQNGKALRGATVTIKGTKRYISTDEEGKFSLTGVDEKAILVISFVGYKTKEVQASSVKGQLTISLELTTSNLKEVEVTTAYGIVRSKKELGYSVAKVTGEEINKANSGNILNGLVGKVSGLNIMTQSSEMSPKMRVLLRGIRSFGQSSNNQPLFVFNGAPLSFGSDGESAERAIEFINNLNPADIEDVTVLKGANGTAMYGPEGVNGVILITTKKIKQGELAVNARVNSSYTRMDFRQRTDQRTFGVGDDVSFFGGKSADSWGPAYDGRIISIGYPDKNGEFQKVPYKDLDDRYNFFNVARSTRTNVSLAQGDATSSFYLGLGHTDQTGLLPGDKQNQTTVLFNSVKKLGKNADFQVNINYSKMASDRGGDVTNKVLNTPSFIPLLSYKDYKNSYWGGLDNYWSGSNPYASLDLSRQKTTDNTFTGSFIANVKVLPWLSVKDQVSLNYWGRNQKKNAAPVVFSDFARVDPFKAHDAEPKTEDYLGTTLGFNNDLLLTAIHKTGDFLIRANLGNTIRDNFEKQLKTNATLVIPVYNNIFSRSDFGIGADEVTRQTRSISLLGNVSLGYKDKIFLELTGRNEWDSKRAKIARGKDFYFGANASLVLKEIVPLLKEQAWLSNFRLRLSATHTANMNIEPNQSERILNLTFPYPFTNPSTGKSLLGYGILTNPNPNIKPEKVFSQEYGLEMGFLENRIRFDGAYYSQVNNGVIMQVGVPSWSGYPDLDNAGRFRNTGWEFDLGLNPLVEFGEDINISLSGRFSINNNKVLEVSDIYNGTFIARDPSGNAFYARVGHSAFEFPVTDFKRDPDGRVIVDKNTGMPTVDYQNPKIMGKTLPVYQGGVTLNFTYKRFTFSTQADYSAGNDHGFGSSTIIQGTSALTLLNNREVFVFPNSVIEDSPGHFVKNTNVAVSNAGKELFSKFADATIHSISSANYWKIREIALQYEMPIKSKLIKRMAGSIYARDLFSFYPHSNIYGDPVSSNGPGLKTNQNQAIGQRQQSQSNNVSGSAADTNVTPGTIIYGFTFGLSF</sequence>
<comment type="caution">
    <text evidence="10">The sequence shown here is derived from an EMBL/GenBank/DDBJ whole genome shotgun (WGS) entry which is preliminary data.</text>
</comment>
<dbReference type="InterPro" id="IPR023997">
    <property type="entry name" value="TonB-dep_OMP_SusC/RagA_CS"/>
</dbReference>
<keyword evidence="2 7" id="KW-0813">Transport</keyword>
<dbReference type="SUPFAM" id="SSF56935">
    <property type="entry name" value="Porins"/>
    <property type="match status" value="1"/>
</dbReference>
<accession>A0A4V2MK73</accession>
<evidence type="ECO:0000313" key="10">
    <source>
        <dbReference type="EMBL" id="TCC97156.1"/>
    </source>
</evidence>
<dbReference type="InterPro" id="IPR037066">
    <property type="entry name" value="Plug_dom_sf"/>
</dbReference>
<dbReference type="PROSITE" id="PS52016">
    <property type="entry name" value="TONB_DEPENDENT_REC_3"/>
    <property type="match status" value="1"/>
</dbReference>
<comment type="similarity">
    <text evidence="7">Belongs to the TonB-dependent receptor family.</text>
</comment>
<evidence type="ECO:0000256" key="2">
    <source>
        <dbReference type="ARBA" id="ARBA00022448"/>
    </source>
</evidence>
<comment type="subcellular location">
    <subcellularLocation>
        <location evidence="1 7">Cell outer membrane</location>
        <topology evidence="1 7">Multi-pass membrane protein</topology>
    </subcellularLocation>
</comment>
<feature type="region of interest" description="Disordered" evidence="8">
    <location>
        <begin position="1139"/>
        <end position="1170"/>
    </location>
</feature>
<name>A0A4V2MK73_9SPHI</name>
<evidence type="ECO:0000256" key="4">
    <source>
        <dbReference type="ARBA" id="ARBA00022692"/>
    </source>
</evidence>
<dbReference type="InterPro" id="IPR036942">
    <property type="entry name" value="Beta-barrel_TonB_sf"/>
</dbReference>
<dbReference type="NCBIfam" id="TIGR04057">
    <property type="entry name" value="SusC_RagA_signa"/>
    <property type="match status" value="1"/>
</dbReference>
<organism evidence="10 11">
    <name type="scientific">Pedobacter hiemivivus</name>
    <dbReference type="NCBI Taxonomy" id="2530454"/>
    <lineage>
        <taxon>Bacteria</taxon>
        <taxon>Pseudomonadati</taxon>
        <taxon>Bacteroidota</taxon>
        <taxon>Sphingobacteriia</taxon>
        <taxon>Sphingobacteriales</taxon>
        <taxon>Sphingobacteriaceae</taxon>
        <taxon>Pedobacter</taxon>
    </lineage>
</organism>
<protein>
    <submittedName>
        <fullName evidence="10">SusC/RagA family TonB-linked outer membrane protein</fullName>
    </submittedName>
</protein>
<keyword evidence="6 7" id="KW-0998">Cell outer membrane</keyword>
<keyword evidence="3 7" id="KW-1134">Transmembrane beta strand</keyword>
<evidence type="ECO:0000256" key="6">
    <source>
        <dbReference type="ARBA" id="ARBA00023237"/>
    </source>
</evidence>
<keyword evidence="5 7" id="KW-0472">Membrane</keyword>